<feature type="region of interest" description="Disordered" evidence="3">
    <location>
        <begin position="192"/>
        <end position="213"/>
    </location>
</feature>
<gene>
    <name evidence="5" type="ORF">LKD28_07905</name>
</gene>
<dbReference type="Pfam" id="PF02581">
    <property type="entry name" value="TMP-TENI"/>
    <property type="match status" value="1"/>
</dbReference>
<dbReference type="InterPro" id="IPR036206">
    <property type="entry name" value="ThiamineP_synth_sf"/>
</dbReference>
<organism evidence="5 6">
    <name type="scientific">Coprococcus hominis</name>
    <name type="common">ex Arizal et al. 2022</name>
    <dbReference type="NCBI Taxonomy" id="2881262"/>
    <lineage>
        <taxon>Bacteria</taxon>
        <taxon>Bacillati</taxon>
        <taxon>Bacillota</taxon>
        <taxon>Clostridia</taxon>
        <taxon>Lachnospirales</taxon>
        <taxon>Lachnospiraceae</taxon>
        <taxon>Coprococcus</taxon>
    </lineage>
</organism>
<evidence type="ECO:0000256" key="3">
    <source>
        <dbReference type="SAM" id="MobiDB-lite"/>
    </source>
</evidence>
<protein>
    <submittedName>
        <fullName evidence="5">Thiamine phosphate synthase</fullName>
    </submittedName>
</protein>
<dbReference type="PANTHER" id="PTHR20857:SF15">
    <property type="entry name" value="THIAMINE-PHOSPHATE SYNTHASE"/>
    <property type="match status" value="1"/>
</dbReference>
<keyword evidence="6" id="KW-1185">Reference proteome</keyword>
<dbReference type="Gene3D" id="3.20.20.70">
    <property type="entry name" value="Aldolase class I"/>
    <property type="match status" value="1"/>
</dbReference>
<proteinExistence type="predicted"/>
<evidence type="ECO:0000313" key="6">
    <source>
        <dbReference type="Proteomes" id="UP001198495"/>
    </source>
</evidence>
<dbReference type="PANTHER" id="PTHR20857">
    <property type="entry name" value="THIAMINE-PHOSPHATE PYROPHOSPHORYLASE"/>
    <property type="match status" value="1"/>
</dbReference>
<dbReference type="EMBL" id="JAJEQT010000004">
    <property type="protein sequence ID" value="MCC2218955.1"/>
    <property type="molecule type" value="Genomic_DNA"/>
</dbReference>
<evidence type="ECO:0000313" key="5">
    <source>
        <dbReference type="EMBL" id="MCC2218955.1"/>
    </source>
</evidence>
<dbReference type="SUPFAM" id="SSF51391">
    <property type="entry name" value="Thiamin phosphate synthase"/>
    <property type="match status" value="1"/>
</dbReference>
<dbReference type="Proteomes" id="UP001198495">
    <property type="component" value="Unassembled WGS sequence"/>
</dbReference>
<dbReference type="CDD" id="cd00564">
    <property type="entry name" value="TMP_TenI"/>
    <property type="match status" value="1"/>
</dbReference>
<feature type="compositionally biased region" description="Polar residues" evidence="3">
    <location>
        <begin position="192"/>
        <end position="212"/>
    </location>
</feature>
<dbReference type="InterPro" id="IPR022998">
    <property type="entry name" value="ThiamineP_synth_TenI"/>
</dbReference>
<evidence type="ECO:0000259" key="4">
    <source>
        <dbReference type="Pfam" id="PF02581"/>
    </source>
</evidence>
<keyword evidence="2" id="KW-0784">Thiamine biosynthesis</keyword>
<name>A0ABS8FP19_9FIRM</name>
<dbReference type="RefSeq" id="WP_227573257.1">
    <property type="nucleotide sequence ID" value="NZ_JAJEQT010000004.1"/>
</dbReference>
<dbReference type="InterPro" id="IPR013785">
    <property type="entry name" value="Aldolase_TIM"/>
</dbReference>
<evidence type="ECO:0000256" key="1">
    <source>
        <dbReference type="ARBA" id="ARBA00004948"/>
    </source>
</evidence>
<evidence type="ECO:0000256" key="2">
    <source>
        <dbReference type="ARBA" id="ARBA00022977"/>
    </source>
</evidence>
<sequence>MMTQTRIAVTNRTICYELYKQAGLASAEDTPLTCLSRQIRVLLNNNSYDKILVREKDLSVEEYHEFIADIFSAQHSYRSATNLTSNNCTSPKNPLTINSRSDNSTLTKSICSDGFNIMSSRIIVHNFPAVAEEFGTDLHLPFFMFTNLLCQSGNSGQNNFQNSLSNSSVLASDASGTSVITSNNDLTHGTSVITSDNGLSHENTTSATTSSDGFRRKYPHIKRIGTSIHSVEDAVFAESHGADYITAGHIFTTDCKKGLPGRGIDWLKSICNAVSIPVYAIGGISDANVSMLYDCNISGYCMMSASMKPILSE</sequence>
<accession>A0ABS8FP19</accession>
<reference evidence="5 6" key="1">
    <citation type="submission" date="2021-10" db="EMBL/GenBank/DDBJ databases">
        <title>Anaerobic single-cell dispensing facilitates the cultivation of human gut bacteria.</title>
        <authorList>
            <person name="Afrizal A."/>
        </authorList>
    </citation>
    <scope>NUCLEOTIDE SEQUENCE [LARGE SCALE GENOMIC DNA]</scope>
    <source>
        <strain evidence="5 6">CLA-AA-H212</strain>
    </source>
</reference>
<feature type="domain" description="Thiamine phosphate synthase/TenI" evidence="4">
    <location>
        <begin position="215"/>
        <end position="305"/>
    </location>
</feature>
<comment type="pathway">
    <text evidence="1">Cofactor biosynthesis; thiamine diphosphate biosynthesis.</text>
</comment>
<comment type="caution">
    <text evidence="5">The sequence shown here is derived from an EMBL/GenBank/DDBJ whole genome shotgun (WGS) entry which is preliminary data.</text>
</comment>